<feature type="disulfide bond" evidence="1">
    <location>
        <begin position="65"/>
        <end position="80"/>
    </location>
</feature>
<evidence type="ECO:0000313" key="4">
    <source>
        <dbReference type="Ensembl" id="ENSPMGP00000010636.1"/>
    </source>
</evidence>
<keyword evidence="1" id="KW-1015">Disulfide bond</keyword>
<feature type="domain" description="TNFR-Cys" evidence="3">
    <location>
        <begin position="64"/>
        <end position="106"/>
    </location>
</feature>
<dbReference type="Ensembl" id="ENSPMGT00000011343.1">
    <property type="protein sequence ID" value="ENSPMGP00000010636.1"/>
    <property type="gene ID" value="ENSPMGG00000008814.1"/>
</dbReference>
<dbReference type="AlphaFoldDB" id="A0A3B4A2B5"/>
<dbReference type="Pfam" id="PF00020">
    <property type="entry name" value="TNFR_c6"/>
    <property type="match status" value="3"/>
</dbReference>
<reference evidence="4" key="1">
    <citation type="submission" date="2025-08" db="UniProtKB">
        <authorList>
            <consortium name="Ensembl"/>
        </authorList>
    </citation>
    <scope>IDENTIFICATION</scope>
</reference>
<dbReference type="STRING" id="409849.ENSPMGP00000010636"/>
<dbReference type="InterPro" id="IPR001368">
    <property type="entry name" value="TNFR/NGFR_Cys_rich_reg"/>
</dbReference>
<comment type="caution">
    <text evidence="1">Lacks conserved residue(s) required for the propagation of feature annotation.</text>
</comment>
<evidence type="ECO:0000313" key="5">
    <source>
        <dbReference type="Proteomes" id="UP000261520"/>
    </source>
</evidence>
<sequence>LTLYVLYCSADVGFSAGVSLCLLLALCCQPKEYTAQDGQCCPMCHEGTVVTRHCTADLGTRCGPCPNGTYMNQPNGRTTCFSCSICHSGVGLVELQPCTSSSNSVCGPRSGFFCLTSTEESGGCEVAQRHTSCSPGQRVLQPGTSSADTVCENCPERHFSPAGLNCTAWTICPHSQVALRPGSSQEDVVCGGAVHRSHFILSIPFVGVILILIPGQCF</sequence>
<feature type="signal peptide" evidence="2">
    <location>
        <begin position="1"/>
        <end position="35"/>
    </location>
</feature>
<dbReference type="GO" id="GO:0050829">
    <property type="term" value="P:defense response to Gram-negative bacterium"/>
    <property type="evidence" value="ECO:0007669"/>
    <property type="project" value="TreeGrafter"/>
</dbReference>
<evidence type="ECO:0000259" key="3">
    <source>
        <dbReference type="PROSITE" id="PS50050"/>
    </source>
</evidence>
<accession>A0A3B4A2B5</accession>
<evidence type="ECO:0000256" key="1">
    <source>
        <dbReference type="PROSITE-ProRule" id="PRU00206"/>
    </source>
</evidence>
<dbReference type="GO" id="GO:0009897">
    <property type="term" value="C:external side of plasma membrane"/>
    <property type="evidence" value="ECO:0007669"/>
    <property type="project" value="TreeGrafter"/>
</dbReference>
<reference evidence="4" key="2">
    <citation type="submission" date="2025-09" db="UniProtKB">
        <authorList>
            <consortium name="Ensembl"/>
        </authorList>
    </citation>
    <scope>IDENTIFICATION</scope>
</reference>
<dbReference type="GO" id="GO:0050830">
    <property type="term" value="P:defense response to Gram-positive bacterium"/>
    <property type="evidence" value="ECO:0007669"/>
    <property type="project" value="TreeGrafter"/>
</dbReference>
<dbReference type="PROSITE" id="PS00652">
    <property type="entry name" value="TNFR_NGFR_1"/>
    <property type="match status" value="1"/>
</dbReference>
<dbReference type="GO" id="GO:0046642">
    <property type="term" value="P:negative regulation of alpha-beta T cell proliferation"/>
    <property type="evidence" value="ECO:0007669"/>
    <property type="project" value="TreeGrafter"/>
</dbReference>
<feature type="chain" id="PRO_5017237840" description="TNFR-Cys domain-containing protein" evidence="2">
    <location>
        <begin position="36"/>
        <end position="218"/>
    </location>
</feature>
<evidence type="ECO:0000256" key="2">
    <source>
        <dbReference type="SAM" id="SignalP"/>
    </source>
</evidence>
<keyword evidence="5" id="KW-1185">Reference proteome</keyword>
<feature type="repeat" description="TNFR-Cys" evidence="1">
    <location>
        <begin position="64"/>
        <end position="106"/>
    </location>
</feature>
<organism evidence="4 5">
    <name type="scientific">Periophthalmus magnuspinnatus</name>
    <dbReference type="NCBI Taxonomy" id="409849"/>
    <lineage>
        <taxon>Eukaryota</taxon>
        <taxon>Metazoa</taxon>
        <taxon>Chordata</taxon>
        <taxon>Craniata</taxon>
        <taxon>Vertebrata</taxon>
        <taxon>Euteleostomi</taxon>
        <taxon>Actinopterygii</taxon>
        <taxon>Neopterygii</taxon>
        <taxon>Teleostei</taxon>
        <taxon>Neoteleostei</taxon>
        <taxon>Acanthomorphata</taxon>
        <taxon>Gobiaria</taxon>
        <taxon>Gobiiformes</taxon>
        <taxon>Gobioidei</taxon>
        <taxon>Gobiidae</taxon>
        <taxon>Oxudercinae</taxon>
        <taxon>Periophthalmus</taxon>
    </lineage>
</organism>
<name>A0A3B4A2B5_9GOBI</name>
<dbReference type="PANTHER" id="PTHR46838">
    <property type="entry name" value="TUMOR NECROSIS FACTOR RECEPTOR SUPERFAMILY MEMBER 14"/>
    <property type="match status" value="1"/>
</dbReference>
<dbReference type="SUPFAM" id="SSF57586">
    <property type="entry name" value="TNF receptor-like"/>
    <property type="match status" value="3"/>
</dbReference>
<proteinExistence type="predicted"/>
<dbReference type="GO" id="GO:2000406">
    <property type="term" value="P:positive regulation of T cell migration"/>
    <property type="evidence" value="ECO:0007669"/>
    <property type="project" value="TreeGrafter"/>
</dbReference>
<dbReference type="Proteomes" id="UP000261520">
    <property type="component" value="Unplaced"/>
</dbReference>
<dbReference type="PROSITE" id="PS50050">
    <property type="entry name" value="TNFR_NGFR_2"/>
    <property type="match status" value="1"/>
</dbReference>
<dbReference type="PANTHER" id="PTHR46838:SF1">
    <property type="entry name" value="TUMOR NECROSIS FACTOR RECEPTOR SUPERFAMILY MEMBER 14"/>
    <property type="match status" value="1"/>
</dbReference>
<dbReference type="SMART" id="SM00208">
    <property type="entry name" value="TNFR"/>
    <property type="match status" value="4"/>
</dbReference>
<keyword evidence="2" id="KW-0732">Signal</keyword>
<protein>
    <recommendedName>
        <fullName evidence="3">TNFR-Cys domain-containing protein</fullName>
    </recommendedName>
</protein>
<dbReference type="Gene3D" id="2.10.50.10">
    <property type="entry name" value="Tumor Necrosis Factor Receptor, subunit A, domain 2"/>
    <property type="match status" value="3"/>
</dbReference>
<dbReference type="GO" id="GO:0002720">
    <property type="term" value="P:positive regulation of cytokine production involved in immune response"/>
    <property type="evidence" value="ECO:0007669"/>
    <property type="project" value="TreeGrafter"/>
</dbReference>